<proteinExistence type="predicted"/>
<dbReference type="InterPro" id="IPR005225">
    <property type="entry name" value="Small_GTP-bd"/>
</dbReference>
<evidence type="ECO:0000313" key="2">
    <source>
        <dbReference type="EMBL" id="OHT07111.1"/>
    </source>
</evidence>
<evidence type="ECO:0000313" key="3">
    <source>
        <dbReference type="Proteomes" id="UP000179807"/>
    </source>
</evidence>
<dbReference type="PRINTS" id="PR00449">
    <property type="entry name" value="RASTRNSFRMNG"/>
</dbReference>
<dbReference type="GeneID" id="94827138"/>
<dbReference type="SMART" id="SM00175">
    <property type="entry name" value="RAB"/>
    <property type="match status" value="1"/>
</dbReference>
<dbReference type="PROSITE" id="PS51419">
    <property type="entry name" value="RAB"/>
    <property type="match status" value="1"/>
</dbReference>
<dbReference type="InterPro" id="IPR027417">
    <property type="entry name" value="P-loop_NTPase"/>
</dbReference>
<keyword evidence="1" id="KW-0547">Nucleotide-binding</keyword>
<sequence length="188" mass="21194">MTEEGVKVILVGNAAVGKTSLVNSFLELPFDKDVLSTNMASYQRKNVESSNGVQVRLDIWDTAGQEKFRAMLPIYFRAASVALLCFDNSTIDSIDDWYNTVIKATPNCDIFLVLTKNDMYDDKEERKLLQIMMQKSDELKIQNYFSTSAKENNGIDQIFKKAADVATTVISAQTEPPRLIENDKKKCC</sequence>
<dbReference type="CDD" id="cd00154">
    <property type="entry name" value="Rab"/>
    <property type="match status" value="1"/>
</dbReference>
<organism evidence="2 3">
    <name type="scientific">Tritrichomonas foetus</name>
    <dbReference type="NCBI Taxonomy" id="1144522"/>
    <lineage>
        <taxon>Eukaryota</taxon>
        <taxon>Metamonada</taxon>
        <taxon>Parabasalia</taxon>
        <taxon>Tritrichomonadida</taxon>
        <taxon>Tritrichomonadidae</taxon>
        <taxon>Tritrichomonas</taxon>
    </lineage>
</organism>
<dbReference type="GO" id="GO:0005525">
    <property type="term" value="F:GTP binding"/>
    <property type="evidence" value="ECO:0007669"/>
    <property type="project" value="InterPro"/>
</dbReference>
<dbReference type="Proteomes" id="UP000179807">
    <property type="component" value="Unassembled WGS sequence"/>
</dbReference>
<dbReference type="RefSeq" id="XP_068360247.1">
    <property type="nucleotide sequence ID" value="XM_068492434.1"/>
</dbReference>
<dbReference type="EMBL" id="MLAK01000705">
    <property type="protein sequence ID" value="OHT07111.1"/>
    <property type="molecule type" value="Genomic_DNA"/>
</dbReference>
<evidence type="ECO:0000256" key="1">
    <source>
        <dbReference type="ARBA" id="ARBA00022741"/>
    </source>
</evidence>
<name>A0A1J4K6W7_9EUKA</name>
<dbReference type="SMART" id="SM00174">
    <property type="entry name" value="RHO"/>
    <property type="match status" value="1"/>
</dbReference>
<dbReference type="Gene3D" id="3.40.50.300">
    <property type="entry name" value="P-loop containing nucleotide triphosphate hydrolases"/>
    <property type="match status" value="1"/>
</dbReference>
<protein>
    <submittedName>
        <fullName evidence="2">Ras-related protein Rab-18</fullName>
    </submittedName>
</protein>
<dbReference type="VEuPathDB" id="TrichDB:TRFO_05342"/>
<keyword evidence="3" id="KW-1185">Reference proteome</keyword>
<comment type="caution">
    <text evidence="2">The sequence shown here is derived from an EMBL/GenBank/DDBJ whole genome shotgun (WGS) entry which is preliminary data.</text>
</comment>
<dbReference type="SMART" id="SM00173">
    <property type="entry name" value="RAS"/>
    <property type="match status" value="1"/>
</dbReference>
<dbReference type="Pfam" id="PF00071">
    <property type="entry name" value="Ras"/>
    <property type="match status" value="1"/>
</dbReference>
<reference evidence="2" key="1">
    <citation type="submission" date="2016-10" db="EMBL/GenBank/DDBJ databases">
        <authorList>
            <person name="Benchimol M."/>
            <person name="Almeida L.G."/>
            <person name="Vasconcelos A.T."/>
            <person name="Perreira-Neves A."/>
            <person name="Rosa I.A."/>
            <person name="Tasca T."/>
            <person name="Bogo M.R."/>
            <person name="de Souza W."/>
        </authorList>
    </citation>
    <scope>NUCLEOTIDE SEQUENCE [LARGE SCALE GENOMIC DNA]</scope>
    <source>
        <strain evidence="2">K</strain>
    </source>
</reference>
<dbReference type="NCBIfam" id="TIGR00231">
    <property type="entry name" value="small_GTP"/>
    <property type="match status" value="1"/>
</dbReference>
<dbReference type="AlphaFoldDB" id="A0A1J4K6W7"/>
<accession>A0A1J4K6W7</accession>
<dbReference type="InterPro" id="IPR001806">
    <property type="entry name" value="Small_GTPase"/>
</dbReference>
<dbReference type="SUPFAM" id="SSF52540">
    <property type="entry name" value="P-loop containing nucleoside triphosphate hydrolases"/>
    <property type="match status" value="1"/>
</dbReference>
<gene>
    <name evidence="2" type="primary">rab18</name>
    <name evidence="2" type="ORF">TRFO_05342</name>
</gene>
<dbReference type="GO" id="GO:0003924">
    <property type="term" value="F:GTPase activity"/>
    <property type="evidence" value="ECO:0007669"/>
    <property type="project" value="InterPro"/>
</dbReference>
<dbReference type="PANTHER" id="PTHR47978">
    <property type="match status" value="1"/>
</dbReference>